<dbReference type="EMBL" id="UHFX01000003">
    <property type="protein sequence ID" value="SUO03311.1"/>
    <property type="molecule type" value="Genomic_DNA"/>
</dbReference>
<accession>A0A380LJ14</accession>
<proteinExistence type="predicted"/>
<evidence type="ECO:0000256" key="1">
    <source>
        <dbReference type="SAM" id="Phobius"/>
    </source>
</evidence>
<evidence type="ECO:0000313" key="2">
    <source>
        <dbReference type="EMBL" id="SUO03311.1"/>
    </source>
</evidence>
<keyword evidence="1" id="KW-1133">Transmembrane helix</keyword>
<evidence type="ECO:0000313" key="3">
    <source>
        <dbReference type="Proteomes" id="UP000255523"/>
    </source>
</evidence>
<sequence length="138" mass="15971">MKVLPKTLLLLAGIVWFIAGGNVTWIGIQSYAGYLNILHLLGSSLVFIFFLWMFSKIVQKHSLRIQGYTSKQPFYFFFDRSSFIMMAFMMSMGIILRVFHLVSFEFIAVFYTGLGLALCLAGLQFMLHFYTQLNRRVL</sequence>
<keyword evidence="1" id="KW-0812">Transmembrane</keyword>
<keyword evidence="1" id="KW-0472">Membrane</keyword>
<evidence type="ECO:0008006" key="4">
    <source>
        <dbReference type="Google" id="ProtNLM"/>
    </source>
</evidence>
<dbReference type="AlphaFoldDB" id="A0A380LJ14"/>
<feature type="transmembrane region" description="Helical" evidence="1">
    <location>
        <begin position="74"/>
        <end position="96"/>
    </location>
</feature>
<feature type="transmembrane region" description="Helical" evidence="1">
    <location>
        <begin position="7"/>
        <end position="28"/>
    </location>
</feature>
<dbReference type="Proteomes" id="UP000255523">
    <property type="component" value="Unassembled WGS sequence"/>
</dbReference>
<gene>
    <name evidence="2" type="ORF">NCTC11087_00167</name>
</gene>
<protein>
    <recommendedName>
        <fullName evidence="4">DUF2871 domain-containing protein</fullName>
    </recommendedName>
</protein>
<feature type="transmembrane region" description="Helical" evidence="1">
    <location>
        <begin position="34"/>
        <end position="54"/>
    </location>
</feature>
<keyword evidence="3" id="KW-1185">Reference proteome</keyword>
<name>A0A380LJ14_9FIRM</name>
<feature type="transmembrane region" description="Helical" evidence="1">
    <location>
        <begin position="108"/>
        <end position="130"/>
    </location>
</feature>
<dbReference type="OrthoDB" id="1097929at2"/>
<dbReference type="GeneID" id="77461166"/>
<organism evidence="2 3">
    <name type="scientific">Faecalicoccus pleomorphus</name>
    <dbReference type="NCBI Taxonomy" id="1323"/>
    <lineage>
        <taxon>Bacteria</taxon>
        <taxon>Bacillati</taxon>
        <taxon>Bacillota</taxon>
        <taxon>Erysipelotrichia</taxon>
        <taxon>Erysipelotrichales</taxon>
        <taxon>Erysipelotrichaceae</taxon>
        <taxon>Faecalicoccus</taxon>
    </lineage>
</organism>
<reference evidence="2 3" key="1">
    <citation type="submission" date="2018-06" db="EMBL/GenBank/DDBJ databases">
        <authorList>
            <consortium name="Pathogen Informatics"/>
            <person name="Doyle S."/>
        </authorList>
    </citation>
    <scope>NUCLEOTIDE SEQUENCE [LARGE SCALE GENOMIC DNA]</scope>
    <source>
        <strain evidence="2 3">NCTC11087</strain>
    </source>
</reference>
<dbReference type="RefSeq" id="WP_027969161.1">
    <property type="nucleotide sequence ID" value="NZ_JACJKL010000011.1"/>
</dbReference>